<protein>
    <submittedName>
        <fullName evidence="2">Uncharacterized protein</fullName>
    </submittedName>
</protein>
<feature type="region of interest" description="Disordered" evidence="1">
    <location>
        <begin position="27"/>
        <end position="106"/>
    </location>
</feature>
<dbReference type="AlphaFoldDB" id="A0A9P0HB50"/>
<keyword evidence="3" id="KW-1185">Reference proteome</keyword>
<proteinExistence type="predicted"/>
<evidence type="ECO:0000256" key="1">
    <source>
        <dbReference type="SAM" id="MobiDB-lite"/>
    </source>
</evidence>
<sequence length="106" mass="11889">MYNLTRYICPGDRGRSRNTAALVHYHGGGRRVTGASHPPPPRGTGQPLLKTPGVGDRRDTDGSFRRTTNRRQERGSVPHRQSHGNRMDRKLVKWPNHSSAPLNIMV</sequence>
<gene>
    <name evidence="2" type="ORF">NEZAVI_LOCUS8567</name>
</gene>
<organism evidence="2 3">
    <name type="scientific">Nezara viridula</name>
    <name type="common">Southern green stink bug</name>
    <name type="synonym">Cimex viridulus</name>
    <dbReference type="NCBI Taxonomy" id="85310"/>
    <lineage>
        <taxon>Eukaryota</taxon>
        <taxon>Metazoa</taxon>
        <taxon>Ecdysozoa</taxon>
        <taxon>Arthropoda</taxon>
        <taxon>Hexapoda</taxon>
        <taxon>Insecta</taxon>
        <taxon>Pterygota</taxon>
        <taxon>Neoptera</taxon>
        <taxon>Paraneoptera</taxon>
        <taxon>Hemiptera</taxon>
        <taxon>Heteroptera</taxon>
        <taxon>Panheteroptera</taxon>
        <taxon>Pentatomomorpha</taxon>
        <taxon>Pentatomoidea</taxon>
        <taxon>Pentatomidae</taxon>
        <taxon>Pentatominae</taxon>
        <taxon>Nezara</taxon>
    </lineage>
</organism>
<reference evidence="2" key="1">
    <citation type="submission" date="2022-01" db="EMBL/GenBank/DDBJ databases">
        <authorList>
            <person name="King R."/>
        </authorList>
    </citation>
    <scope>NUCLEOTIDE SEQUENCE</scope>
</reference>
<name>A0A9P0HB50_NEZVI</name>
<evidence type="ECO:0000313" key="3">
    <source>
        <dbReference type="Proteomes" id="UP001152798"/>
    </source>
</evidence>
<dbReference type="EMBL" id="OV725080">
    <property type="protein sequence ID" value="CAH1399028.1"/>
    <property type="molecule type" value="Genomic_DNA"/>
</dbReference>
<evidence type="ECO:0000313" key="2">
    <source>
        <dbReference type="EMBL" id="CAH1399028.1"/>
    </source>
</evidence>
<feature type="compositionally biased region" description="Polar residues" evidence="1">
    <location>
        <begin position="96"/>
        <end position="106"/>
    </location>
</feature>
<dbReference type="Proteomes" id="UP001152798">
    <property type="component" value="Chromosome 4"/>
</dbReference>
<accession>A0A9P0HB50</accession>
<feature type="compositionally biased region" description="Basic and acidic residues" evidence="1">
    <location>
        <begin position="55"/>
        <end position="76"/>
    </location>
</feature>